<organism evidence="2 3">
    <name type="scientific">Aequoribacter fuscus</name>
    <dbReference type="NCBI Taxonomy" id="2518989"/>
    <lineage>
        <taxon>Bacteria</taxon>
        <taxon>Pseudomonadati</taxon>
        <taxon>Pseudomonadota</taxon>
        <taxon>Gammaproteobacteria</taxon>
        <taxon>Cellvibrionales</taxon>
        <taxon>Halieaceae</taxon>
        <taxon>Aequoribacter</taxon>
    </lineage>
</organism>
<dbReference type="Gene3D" id="3.30.70.1440">
    <property type="entry name" value="Multidrug efflux transporter AcrB pore domain"/>
    <property type="match status" value="1"/>
</dbReference>
<feature type="transmembrane region" description="Helical" evidence="1">
    <location>
        <begin position="525"/>
        <end position="543"/>
    </location>
</feature>
<dbReference type="Gene3D" id="3.30.70.1430">
    <property type="entry name" value="Multidrug efflux transporter AcrB pore domain"/>
    <property type="match status" value="2"/>
</dbReference>
<dbReference type="EMBL" id="AEIG01000090">
    <property type="protein sequence ID" value="EGG28637.1"/>
    <property type="molecule type" value="Genomic_DNA"/>
</dbReference>
<dbReference type="eggNOG" id="COG0841">
    <property type="taxonomic scope" value="Bacteria"/>
</dbReference>
<feature type="transmembrane region" description="Helical" evidence="1">
    <location>
        <begin position="984"/>
        <end position="1003"/>
    </location>
</feature>
<reference evidence="2 3" key="1">
    <citation type="journal article" date="2011" name="J. Bacteriol.">
        <title>Genome sequence of strain IMCC3088, a proteorhodopsin-containing marine bacterium belonging to the OM60/NOR5 clade.</title>
        <authorList>
            <person name="Jang Y."/>
            <person name="Oh H.M."/>
            <person name="Kang I."/>
            <person name="Lee K."/>
            <person name="Yang S.J."/>
            <person name="Cho J.C."/>
        </authorList>
    </citation>
    <scope>NUCLEOTIDE SEQUENCE [LARGE SCALE GENOMIC DNA]</scope>
    <source>
        <strain evidence="2 3">IMCC3088</strain>
    </source>
</reference>
<dbReference type="Gene3D" id="1.20.1640.10">
    <property type="entry name" value="Multidrug efflux transporter AcrB transmembrane domain"/>
    <property type="match status" value="2"/>
</dbReference>
<dbReference type="PANTHER" id="PTHR32063:SF14">
    <property type="entry name" value="BLL4319 PROTEIN"/>
    <property type="match status" value="1"/>
</dbReference>
<dbReference type="SUPFAM" id="SSF82866">
    <property type="entry name" value="Multidrug efflux transporter AcrB transmembrane domain"/>
    <property type="match status" value="2"/>
</dbReference>
<evidence type="ECO:0000313" key="2">
    <source>
        <dbReference type="EMBL" id="EGG28637.1"/>
    </source>
</evidence>
<proteinExistence type="predicted"/>
<feature type="transmembrane region" description="Helical" evidence="1">
    <location>
        <begin position="334"/>
        <end position="353"/>
    </location>
</feature>
<dbReference type="AlphaFoldDB" id="F3L4U5"/>
<dbReference type="Proteomes" id="UP000005615">
    <property type="component" value="Unassembled WGS sequence"/>
</dbReference>
<dbReference type="GO" id="GO:0005886">
    <property type="term" value="C:plasma membrane"/>
    <property type="evidence" value="ECO:0007669"/>
    <property type="project" value="TreeGrafter"/>
</dbReference>
<feature type="transmembrane region" description="Helical" evidence="1">
    <location>
        <begin position="851"/>
        <end position="870"/>
    </location>
</feature>
<gene>
    <name evidence="2" type="ORF">IMCC3088_2723</name>
</gene>
<name>F3L4U5_9GAMM</name>
<evidence type="ECO:0000256" key="1">
    <source>
        <dbReference type="SAM" id="Phobius"/>
    </source>
</evidence>
<dbReference type="Gene3D" id="3.30.70.1320">
    <property type="entry name" value="Multidrug efflux transporter AcrB pore domain like"/>
    <property type="match status" value="1"/>
</dbReference>
<dbReference type="InterPro" id="IPR001036">
    <property type="entry name" value="Acrflvin-R"/>
</dbReference>
<evidence type="ECO:0000313" key="3">
    <source>
        <dbReference type="Proteomes" id="UP000005615"/>
    </source>
</evidence>
<dbReference type="RefSeq" id="WP_009576862.1">
    <property type="nucleotide sequence ID" value="NZ_AEIG01000090.1"/>
</dbReference>
<dbReference type="InterPro" id="IPR027463">
    <property type="entry name" value="AcrB_DN_DC_subdom"/>
</dbReference>
<keyword evidence="1" id="KW-1133">Transmembrane helix</keyword>
<feature type="transmembrane region" description="Helical" evidence="1">
    <location>
        <begin position="953"/>
        <end position="972"/>
    </location>
</feature>
<dbReference type="SUPFAM" id="SSF82693">
    <property type="entry name" value="Multidrug efflux transporter AcrB pore domain, PN1, PN2, PC1 and PC2 subdomains"/>
    <property type="match status" value="3"/>
</dbReference>
<feature type="transmembrane region" description="Helical" evidence="1">
    <location>
        <begin position="386"/>
        <end position="410"/>
    </location>
</feature>
<feature type="transmembrane region" description="Helical" evidence="1">
    <location>
        <begin position="431"/>
        <end position="451"/>
    </location>
</feature>
<dbReference type="PRINTS" id="PR00702">
    <property type="entry name" value="ACRIFLAVINRP"/>
</dbReference>
<comment type="caution">
    <text evidence="2">The sequence shown here is derived from an EMBL/GenBank/DDBJ whole genome shotgun (WGS) entry which is preliminary data.</text>
</comment>
<feature type="transmembrane region" description="Helical" evidence="1">
    <location>
        <begin position="882"/>
        <end position="901"/>
    </location>
</feature>
<dbReference type="Pfam" id="PF00873">
    <property type="entry name" value="ACR_tran"/>
    <property type="match status" value="1"/>
</dbReference>
<keyword evidence="3" id="KW-1185">Reference proteome</keyword>
<dbReference type="PANTHER" id="PTHR32063">
    <property type="match status" value="1"/>
</dbReference>
<keyword evidence="1" id="KW-0472">Membrane</keyword>
<dbReference type="SUPFAM" id="SSF82714">
    <property type="entry name" value="Multidrug efflux transporter AcrB TolC docking domain, DN and DC subdomains"/>
    <property type="match status" value="2"/>
</dbReference>
<sequence>MLLSDVSVKRPVFALVLSALLVAFGVLSFDRLPLREYPDIESPIVSVSTNYPGASAAVVENRITEVIEDRLAGLQGIKVMESSSFDGRSSIRLEFQLSRDIDNAANDVRDRISSVLNNIPQEAEPPEVRKEESGEDVVFWVHLVGPEMTQLELTDYARRYLEDRFSVLDGVARVRISGGKIYAMRIWLDPQELVARQLTVSDVENALRTQNIELPAGTLNSLSKDFILRIERSYLTEDDFRALVIRRSDDGYLVRLGDVARVELGSAEDRRFFRGNGEPMVGLGIVKQSTANALSISRLVQAEIERVNQDLPQGLTLIASYDDSVFVEEAISEVYFTLLVAAALVVFVIFIFLGDWRSLLIPALTVPISLIASFSALLVLGYSINLLTLLALVLAIGLVVDDSIVVLENIHRRLTSGESPLVASFLGARQVGFAVVATTLVLVAVFVPITFLEGDIGRLFSEFAVTMAIAVGFSSFVALTLAPVIGSKVLQTAEAESPLVKWVDRISGRLESGYRNSLQSLLHQPLWALAIIVVSFFGVAALYQSVEQEFAPNQDRGMLFMRVNAAEGASFEYTKDVLEQIEQRLMPLVDQGDIKRLLVRAPGWGAGESFNNGFALMVLAPFDSGRRDTDEILADARARVADVAGASVWISGPRSLGGGSGSPVDIAIGGNSYEELADWQDALLAKLAENPRLINVNTNLKPTKPQLKLSIDRDRAGDLGVNIRDIGRTLETMMGGRRATTFLMGGREYDVLLEAERFNRQTLADLDALYVRSTSTGELVPLSNIVSITEQADAGSLNRHNRVRAFTLTADLAEGYTLGEALEDIRVAVRTELPDHASIAYKGESLDYQTAGYDVIFTFSLALLIVYLVMAAQFESFLHPAVILLTVPLALIGGFGGLVLFDQTLNIYSQVGMVMLVGLATKNGILLVEFINQLRDEGLAFEEAVLGGASRRLRPIIMTALTTVIGAIPLILSNGPGHESRTVIGVVIMCGVSVATVITLYVIPMVYAKVCQNTGSPNAVARQLEAELNKRDEAGV</sequence>
<accession>F3L4U5</accession>
<dbReference type="GO" id="GO:0042910">
    <property type="term" value="F:xenobiotic transmembrane transporter activity"/>
    <property type="evidence" value="ECO:0007669"/>
    <property type="project" value="TreeGrafter"/>
</dbReference>
<protein>
    <submittedName>
        <fullName evidence="2">RND multidrug efflux transporter Acriflavin resistance protein</fullName>
    </submittedName>
</protein>
<feature type="transmembrane region" description="Helical" evidence="1">
    <location>
        <begin position="463"/>
        <end position="485"/>
    </location>
</feature>
<keyword evidence="1" id="KW-0812">Transmembrane</keyword>
<dbReference type="Gene3D" id="3.30.2090.10">
    <property type="entry name" value="Multidrug efflux transporter AcrB TolC docking domain, DN and DC subdomains"/>
    <property type="match status" value="2"/>
</dbReference>
<dbReference type="STRING" id="2518989.IMCC3088_2723"/>